<dbReference type="EMBL" id="JAPESX010002164">
    <property type="protein sequence ID" value="KAJ8109036.1"/>
    <property type="molecule type" value="Genomic_DNA"/>
</dbReference>
<gene>
    <name evidence="1" type="ORF">ONZ43_g6249</name>
</gene>
<evidence type="ECO:0000313" key="2">
    <source>
        <dbReference type="Proteomes" id="UP001153334"/>
    </source>
</evidence>
<sequence length="281" mass="31003">MKNTPYVTVRTILVLEFLRRQLTLLGCRKGKRECVYPAPPAAKGLSNSSSTSKETASTSQEASPESLIDDMDDMERESKLESILDEEEPIEDSPQHPQSARGLRREHTISNLSLRKMGNRQNSETPSLEGAKSSSPSISTRTSISFTTTIQSPDPAAQSSTTSPGGIHVQKELQYYLDYFHENITHFSYGMPNDPDSFFKSILPSVAVQGNDALLYAVVGFSAYHCTLQSPHGKIDDFLGYYNKSVTLLLHSIKRGDNQNLSTLLTILQLATIEVSIDVAN</sequence>
<keyword evidence="2" id="KW-1185">Reference proteome</keyword>
<reference evidence="1" key="1">
    <citation type="submission" date="2022-11" db="EMBL/GenBank/DDBJ databases">
        <title>Genome Sequence of Nemania bipapillata.</title>
        <authorList>
            <person name="Buettner E."/>
        </authorList>
    </citation>
    <scope>NUCLEOTIDE SEQUENCE</scope>
    <source>
        <strain evidence="1">CP14</strain>
    </source>
</reference>
<organism evidence="1 2">
    <name type="scientific">Nemania bipapillata</name>
    <dbReference type="NCBI Taxonomy" id="110536"/>
    <lineage>
        <taxon>Eukaryota</taxon>
        <taxon>Fungi</taxon>
        <taxon>Dikarya</taxon>
        <taxon>Ascomycota</taxon>
        <taxon>Pezizomycotina</taxon>
        <taxon>Sordariomycetes</taxon>
        <taxon>Xylariomycetidae</taxon>
        <taxon>Xylariales</taxon>
        <taxon>Xylariaceae</taxon>
        <taxon>Nemania</taxon>
    </lineage>
</organism>
<name>A0ACC2I2Q6_9PEZI</name>
<comment type="caution">
    <text evidence="1">The sequence shown here is derived from an EMBL/GenBank/DDBJ whole genome shotgun (WGS) entry which is preliminary data.</text>
</comment>
<dbReference type="Proteomes" id="UP001153334">
    <property type="component" value="Unassembled WGS sequence"/>
</dbReference>
<evidence type="ECO:0000313" key="1">
    <source>
        <dbReference type="EMBL" id="KAJ8109036.1"/>
    </source>
</evidence>
<accession>A0ACC2I2Q6</accession>
<proteinExistence type="predicted"/>
<protein>
    <submittedName>
        <fullName evidence="1">Uncharacterized protein</fullName>
    </submittedName>
</protein>